<dbReference type="PANTHER" id="PTHR33121:SF70">
    <property type="entry name" value="SIGNALING PROTEIN YKOW"/>
    <property type="match status" value="1"/>
</dbReference>
<reference evidence="3" key="1">
    <citation type="journal article" date="2019" name="Int. J. Syst. Evol. Microbiol.">
        <title>The Global Catalogue of Microorganisms (GCM) 10K type strain sequencing project: providing services to taxonomists for standard genome sequencing and annotation.</title>
        <authorList>
            <consortium name="The Broad Institute Genomics Platform"/>
            <consortium name="The Broad Institute Genome Sequencing Center for Infectious Disease"/>
            <person name="Wu L."/>
            <person name="Ma J."/>
        </authorList>
    </citation>
    <scope>NUCLEOTIDE SEQUENCE [LARGE SCALE GENOMIC DNA]</scope>
    <source>
        <strain evidence="3">CGMCC 1.12478</strain>
    </source>
</reference>
<accession>A0ABQ1KCV5</accession>
<comment type="caution">
    <text evidence="2">The sequence shown here is derived from an EMBL/GenBank/DDBJ whole genome shotgun (WGS) entry which is preliminary data.</text>
</comment>
<dbReference type="SMART" id="SM00052">
    <property type="entry name" value="EAL"/>
    <property type="match status" value="1"/>
</dbReference>
<dbReference type="SUPFAM" id="SSF141868">
    <property type="entry name" value="EAL domain-like"/>
    <property type="match status" value="1"/>
</dbReference>
<dbReference type="Proteomes" id="UP000645462">
    <property type="component" value="Unassembled WGS sequence"/>
</dbReference>
<protein>
    <recommendedName>
        <fullName evidence="1">EAL domain-containing protein</fullName>
    </recommendedName>
</protein>
<dbReference type="InterPro" id="IPR050706">
    <property type="entry name" value="Cyclic-di-GMP_PDE-like"/>
</dbReference>
<gene>
    <name evidence="2" type="ORF">GCM10011363_09580</name>
</gene>
<keyword evidence="3" id="KW-1185">Reference proteome</keyword>
<evidence type="ECO:0000313" key="3">
    <source>
        <dbReference type="Proteomes" id="UP000645462"/>
    </source>
</evidence>
<evidence type="ECO:0000259" key="1">
    <source>
        <dbReference type="PROSITE" id="PS50883"/>
    </source>
</evidence>
<dbReference type="PANTHER" id="PTHR33121">
    <property type="entry name" value="CYCLIC DI-GMP PHOSPHODIESTERASE PDEF"/>
    <property type="match status" value="1"/>
</dbReference>
<organism evidence="2 3">
    <name type="scientific">Marivita lacus</name>
    <dbReference type="NCBI Taxonomy" id="1323742"/>
    <lineage>
        <taxon>Bacteria</taxon>
        <taxon>Pseudomonadati</taxon>
        <taxon>Pseudomonadota</taxon>
        <taxon>Alphaproteobacteria</taxon>
        <taxon>Rhodobacterales</taxon>
        <taxon>Roseobacteraceae</taxon>
        <taxon>Marivita</taxon>
    </lineage>
</organism>
<name>A0ABQ1KCV5_9RHOB</name>
<proteinExistence type="predicted"/>
<dbReference type="CDD" id="cd01948">
    <property type="entry name" value="EAL"/>
    <property type="match status" value="1"/>
</dbReference>
<dbReference type="EMBL" id="BMFC01000002">
    <property type="protein sequence ID" value="GGB95010.1"/>
    <property type="molecule type" value="Genomic_DNA"/>
</dbReference>
<sequence>MDDSSNFRIPPPVDVTIPEFSIRETNALAVASAPRIEITDLKRAFERGDLLLHYQPQVDISHNWPKITGYEALARWPLPDGRFVPPDRFIPLAEDSGFAVMIDMWVIDTVSAELARTQAAGAAPGLCMSANVGPQQFRQTRFAQAVGDILTKHGVAPTCLTLEITERAVLDRGKATLDNIFALDEMGISLALDDFGKGYSSLSQLRDLPIHEVKLDRSFISELPYSQRDVAIVTSTINLADDLGLHLVAEGVELACQALWLRSNGCRTIQGFLYGRPAPRS</sequence>
<evidence type="ECO:0000313" key="2">
    <source>
        <dbReference type="EMBL" id="GGB95010.1"/>
    </source>
</evidence>
<dbReference type="PROSITE" id="PS50883">
    <property type="entry name" value="EAL"/>
    <property type="match status" value="1"/>
</dbReference>
<dbReference type="RefSeq" id="WP_188480850.1">
    <property type="nucleotide sequence ID" value="NZ_BMFC01000002.1"/>
</dbReference>
<dbReference type="InterPro" id="IPR001633">
    <property type="entry name" value="EAL_dom"/>
</dbReference>
<dbReference type="Pfam" id="PF00563">
    <property type="entry name" value="EAL"/>
    <property type="match status" value="1"/>
</dbReference>
<dbReference type="Gene3D" id="3.20.20.450">
    <property type="entry name" value="EAL domain"/>
    <property type="match status" value="1"/>
</dbReference>
<feature type="domain" description="EAL" evidence="1">
    <location>
        <begin position="34"/>
        <end position="281"/>
    </location>
</feature>
<dbReference type="InterPro" id="IPR035919">
    <property type="entry name" value="EAL_sf"/>
</dbReference>